<accession>A0ABS9EBE4</accession>
<keyword evidence="1" id="KW-0812">Transmembrane</keyword>
<feature type="transmembrane region" description="Helical" evidence="1">
    <location>
        <begin position="15"/>
        <end position="38"/>
    </location>
</feature>
<evidence type="ECO:0000256" key="1">
    <source>
        <dbReference type="SAM" id="Phobius"/>
    </source>
</evidence>
<keyword evidence="1" id="KW-1133">Transmembrane helix</keyword>
<dbReference type="RefSeq" id="WP_236132358.1">
    <property type="nucleotide sequence ID" value="NZ_JAKGTH010000006.1"/>
</dbReference>
<dbReference type="Proteomes" id="UP001179363">
    <property type="component" value="Unassembled WGS sequence"/>
</dbReference>
<gene>
    <name evidence="2" type="ORF">L1I30_00860</name>
</gene>
<dbReference type="EMBL" id="JAKGTH010000006">
    <property type="protein sequence ID" value="MCF4100205.1"/>
    <property type="molecule type" value="Genomic_DNA"/>
</dbReference>
<feature type="transmembrane region" description="Helical" evidence="1">
    <location>
        <begin position="72"/>
        <end position="92"/>
    </location>
</feature>
<protein>
    <submittedName>
        <fullName evidence="2">Uncharacterized protein</fullName>
    </submittedName>
</protein>
<organism evidence="2 3">
    <name type="scientific">Gillisia lutea</name>
    <dbReference type="NCBI Taxonomy" id="2909668"/>
    <lineage>
        <taxon>Bacteria</taxon>
        <taxon>Pseudomonadati</taxon>
        <taxon>Bacteroidota</taxon>
        <taxon>Flavobacteriia</taxon>
        <taxon>Flavobacteriales</taxon>
        <taxon>Flavobacteriaceae</taxon>
        <taxon>Gillisia</taxon>
    </lineage>
</organism>
<reference evidence="2" key="1">
    <citation type="submission" date="2022-01" db="EMBL/GenBank/DDBJ databases">
        <title>Gillisia lutea sp. nov., isolated from marine plastic residues from the Malvarosa beach (Valencia, Spain).</title>
        <authorList>
            <person name="Vidal-Verdu A."/>
            <person name="Molina-Menor E."/>
            <person name="Satari L."/>
            <person name="Pascual J."/>
            <person name="Pereto J."/>
            <person name="Porcar M."/>
        </authorList>
    </citation>
    <scope>NUCLEOTIDE SEQUENCE</scope>
    <source>
        <strain evidence="2">M10.2A</strain>
    </source>
</reference>
<evidence type="ECO:0000313" key="3">
    <source>
        <dbReference type="Proteomes" id="UP001179363"/>
    </source>
</evidence>
<keyword evidence="3" id="KW-1185">Reference proteome</keyword>
<feature type="transmembrane region" description="Helical" evidence="1">
    <location>
        <begin position="50"/>
        <end position="66"/>
    </location>
</feature>
<keyword evidence="1" id="KW-0472">Membrane</keyword>
<name>A0ABS9EBE4_9FLAO</name>
<sequence length="93" mass="10313">MKLYQNLFRDFNEMFIGHAALAIVPSSCLGSIAAMLILMQGHTFGNMFELFIVVTACMIFNAAVLAQLKPKFVFNSLLLSIVVSIVFILINLL</sequence>
<proteinExistence type="predicted"/>
<evidence type="ECO:0000313" key="2">
    <source>
        <dbReference type="EMBL" id="MCF4100205.1"/>
    </source>
</evidence>
<comment type="caution">
    <text evidence="2">The sequence shown here is derived from an EMBL/GenBank/DDBJ whole genome shotgun (WGS) entry which is preliminary data.</text>
</comment>